<dbReference type="AlphaFoldDB" id="A0A915J5U8"/>
<reference evidence="6" key="1">
    <citation type="submission" date="2022-11" db="UniProtKB">
        <authorList>
            <consortium name="WormBaseParasite"/>
        </authorList>
    </citation>
    <scope>IDENTIFICATION</scope>
</reference>
<evidence type="ECO:0000256" key="2">
    <source>
        <dbReference type="SAM" id="MobiDB-lite"/>
    </source>
</evidence>
<feature type="compositionally biased region" description="Polar residues" evidence="2">
    <location>
        <begin position="80"/>
        <end position="90"/>
    </location>
</feature>
<organism evidence="5 6">
    <name type="scientific">Romanomermis culicivorax</name>
    <name type="common">Nematode worm</name>
    <dbReference type="NCBI Taxonomy" id="13658"/>
    <lineage>
        <taxon>Eukaryota</taxon>
        <taxon>Metazoa</taxon>
        <taxon>Ecdysozoa</taxon>
        <taxon>Nematoda</taxon>
        <taxon>Enoplea</taxon>
        <taxon>Dorylaimia</taxon>
        <taxon>Mermithida</taxon>
        <taxon>Mermithoidea</taxon>
        <taxon>Mermithidae</taxon>
        <taxon>Romanomermis</taxon>
    </lineage>
</organism>
<keyword evidence="1" id="KW-0677">Repeat</keyword>
<dbReference type="SMART" id="SM01088">
    <property type="entry name" value="Col_cuticle_N"/>
    <property type="match status" value="1"/>
</dbReference>
<keyword evidence="3" id="KW-1133">Transmembrane helix</keyword>
<dbReference type="InterPro" id="IPR002486">
    <property type="entry name" value="Col_cuticle_N"/>
</dbReference>
<dbReference type="InterPro" id="IPR008160">
    <property type="entry name" value="Collagen"/>
</dbReference>
<feature type="compositionally biased region" description="Low complexity" evidence="2">
    <location>
        <begin position="111"/>
        <end position="132"/>
    </location>
</feature>
<evidence type="ECO:0000256" key="3">
    <source>
        <dbReference type="SAM" id="Phobius"/>
    </source>
</evidence>
<dbReference type="Pfam" id="PF01391">
    <property type="entry name" value="Collagen"/>
    <property type="match status" value="1"/>
</dbReference>
<keyword evidence="3" id="KW-0472">Membrane</keyword>
<dbReference type="PANTHER" id="PTHR24637:SF351">
    <property type="entry name" value="CUTICLE COLLAGEN DPY-10"/>
    <property type="match status" value="1"/>
</dbReference>
<dbReference type="Proteomes" id="UP000887565">
    <property type="component" value="Unplaced"/>
</dbReference>
<evidence type="ECO:0000313" key="6">
    <source>
        <dbReference type="WBParaSite" id="nRc.2.0.1.t21159-RA"/>
    </source>
</evidence>
<dbReference type="GO" id="GO:0042302">
    <property type="term" value="F:structural constituent of cuticle"/>
    <property type="evidence" value="ECO:0007669"/>
    <property type="project" value="InterPro"/>
</dbReference>
<keyword evidence="5" id="KW-1185">Reference proteome</keyword>
<accession>A0A915J5U8</accession>
<evidence type="ECO:0000256" key="1">
    <source>
        <dbReference type="ARBA" id="ARBA00022737"/>
    </source>
</evidence>
<evidence type="ECO:0000259" key="4">
    <source>
        <dbReference type="SMART" id="SM01088"/>
    </source>
</evidence>
<proteinExistence type="predicted"/>
<keyword evidence="3" id="KW-0812">Transmembrane</keyword>
<sequence>MESPDPRNKVYAYVTYVAVIFSAVSILSMCTTLPMVYNYVQNLKFKARQEIAHCKETARQIKAESNLADVKNFDVSKIDVSNNNNKTGSTARRAFPVKTADRDVRAPPGNPGRRAPPGKDGAPGPDGKSGAPGRDGPKGPPGQPAAPSIPGTPGDQGPNGDKGDDGPVGPSGAPGSDGNNGAPGPKGAPGPQGPPGKDGEPGDKGPPGPPGKQGEKGACPKYCALDGGVFYEDGTTRR</sequence>
<dbReference type="PANTHER" id="PTHR24637">
    <property type="entry name" value="COLLAGEN"/>
    <property type="match status" value="1"/>
</dbReference>
<name>A0A915J5U8_ROMCU</name>
<feature type="region of interest" description="Disordered" evidence="2">
    <location>
        <begin position="80"/>
        <end position="221"/>
    </location>
</feature>
<dbReference type="Pfam" id="PF01484">
    <property type="entry name" value="Col_cuticle_N"/>
    <property type="match status" value="1"/>
</dbReference>
<dbReference type="WBParaSite" id="nRc.2.0.1.t21159-RA">
    <property type="protein sequence ID" value="nRc.2.0.1.t21159-RA"/>
    <property type="gene ID" value="nRc.2.0.1.g21159"/>
</dbReference>
<feature type="transmembrane region" description="Helical" evidence="3">
    <location>
        <begin position="12"/>
        <end position="40"/>
    </location>
</feature>
<feature type="domain" description="Nematode cuticle collagen N-terminal" evidence="4">
    <location>
        <begin position="13"/>
        <end position="65"/>
    </location>
</feature>
<evidence type="ECO:0000313" key="5">
    <source>
        <dbReference type="Proteomes" id="UP000887565"/>
    </source>
</evidence>
<dbReference type="OMA" id="EIAHCKE"/>
<protein>
    <submittedName>
        <fullName evidence="6">Nematode cuticle collagen N-terminal domain-containing protein</fullName>
    </submittedName>
</protein>